<evidence type="ECO:0000256" key="7">
    <source>
        <dbReference type="ARBA" id="ARBA00047647"/>
    </source>
</evidence>
<evidence type="ECO:0000256" key="10">
    <source>
        <dbReference type="PIRSR" id="PIRSR038994-1"/>
    </source>
</evidence>
<evidence type="ECO:0000256" key="9">
    <source>
        <dbReference type="PIRNR" id="PIRNR038994"/>
    </source>
</evidence>
<evidence type="ECO:0000313" key="14">
    <source>
        <dbReference type="EMBL" id="SFR65635.1"/>
    </source>
</evidence>
<dbReference type="SUPFAM" id="SSF51556">
    <property type="entry name" value="Metallo-dependent hydrolases"/>
    <property type="match status" value="1"/>
</dbReference>
<dbReference type="GO" id="GO:0046872">
    <property type="term" value="F:metal ion binding"/>
    <property type="evidence" value="ECO:0007669"/>
    <property type="project" value="UniProtKB-KW"/>
</dbReference>
<gene>
    <name evidence="14" type="ORF">SAMN05661086_00820</name>
</gene>
<dbReference type="InterPro" id="IPR003764">
    <property type="entry name" value="GlcNAc_6-P_deAcase"/>
</dbReference>
<sequence>MIIKNAEVFCEDNQFHWGDVFIQDGLFVNSVQEEDSVIDASGLYAVPGLTDIHFHGCAGYDFCDASLEAVQAMAEYQAEHGITSICPATMTLPEEELEKIMQTAEVYESISGADFCGIHMEGPFLSAKRKGAQHESYLQKPNLKVFQKLQKLSGGKIKLVSLAPELTDAMDFIEAVKEQVMVSLAHTDADYETAKEALEKGAGHVTHLYNAMPPLHHRNPGVIGAARDQENCRVEIICDGMHIHPSVIRATFELFGDNRIVMISDSMRATGMPDGVYTLGGQEVEVCGRKAVLKSDGSLAGSVTNLMDCVRYAVLQAGIPLESAIKAAAVNSAKAIGIYDKYGSITFGKAANLVLLNQKLEIQAVILRGELYKCNW</sequence>
<feature type="active site" description="Proton donor/acceptor" evidence="10">
    <location>
        <position position="265"/>
    </location>
</feature>
<comment type="similarity">
    <text evidence="1 9">Belongs to the metallo-dependent hydrolases superfamily. NagA family.</text>
</comment>
<feature type="binding site" evidence="12">
    <location>
        <position position="207"/>
    </location>
    <ligand>
        <name>Zn(2+)</name>
        <dbReference type="ChEBI" id="CHEBI:29105"/>
    </ligand>
</feature>
<proteinExistence type="inferred from homology"/>
<evidence type="ECO:0000256" key="4">
    <source>
        <dbReference type="ARBA" id="ARBA00022723"/>
    </source>
</evidence>
<dbReference type="GO" id="GO:0006046">
    <property type="term" value="P:N-acetylglucosamine catabolic process"/>
    <property type="evidence" value="ECO:0007669"/>
    <property type="project" value="TreeGrafter"/>
</dbReference>
<reference evidence="14 15" key="1">
    <citation type="submission" date="2016-10" db="EMBL/GenBank/DDBJ databases">
        <authorList>
            <person name="de Groot N.N."/>
        </authorList>
    </citation>
    <scope>NUCLEOTIDE SEQUENCE [LARGE SCALE GENOMIC DNA]</scope>
    <source>
        <strain evidence="14 15">743A</strain>
    </source>
</reference>
<organism evidence="14 15">
    <name type="scientific">Anaeromicropila populeti</name>
    <dbReference type="NCBI Taxonomy" id="37658"/>
    <lineage>
        <taxon>Bacteria</taxon>
        <taxon>Bacillati</taxon>
        <taxon>Bacillota</taxon>
        <taxon>Clostridia</taxon>
        <taxon>Lachnospirales</taxon>
        <taxon>Lachnospiraceae</taxon>
        <taxon>Anaeromicropila</taxon>
    </lineage>
</organism>
<evidence type="ECO:0000256" key="2">
    <source>
        <dbReference type="ARBA" id="ARBA00011899"/>
    </source>
</evidence>
<evidence type="ECO:0000313" key="15">
    <source>
        <dbReference type="Proteomes" id="UP000199659"/>
    </source>
</evidence>
<dbReference type="CDD" id="cd00854">
    <property type="entry name" value="NagA"/>
    <property type="match status" value="1"/>
</dbReference>
<keyword evidence="5 9" id="KW-0378">Hydrolase</keyword>
<dbReference type="AlphaFoldDB" id="A0A1I6IFU5"/>
<keyword evidence="15" id="KW-1185">Reference proteome</keyword>
<dbReference type="EC" id="3.5.1.25" evidence="2"/>
<evidence type="ECO:0000256" key="8">
    <source>
        <dbReference type="ARBA" id="ARBA00060590"/>
    </source>
</evidence>
<dbReference type="EMBL" id="FOYZ01000002">
    <property type="protein sequence ID" value="SFR65635.1"/>
    <property type="molecule type" value="Genomic_DNA"/>
</dbReference>
<dbReference type="Gene3D" id="3.20.20.140">
    <property type="entry name" value="Metal-dependent hydrolases"/>
    <property type="match status" value="1"/>
</dbReference>
<keyword evidence="6 9" id="KW-0119">Carbohydrate metabolism</keyword>
<dbReference type="GO" id="GO:0008448">
    <property type="term" value="F:N-acetylglucosamine-6-phosphate deacetylase activity"/>
    <property type="evidence" value="ECO:0007669"/>
    <property type="project" value="UniProtKB-EC"/>
</dbReference>
<evidence type="ECO:0000256" key="12">
    <source>
        <dbReference type="PIRSR" id="PIRSR038994-3"/>
    </source>
</evidence>
<dbReference type="InterPro" id="IPR006680">
    <property type="entry name" value="Amidohydro-rel"/>
</dbReference>
<evidence type="ECO:0000256" key="1">
    <source>
        <dbReference type="ARBA" id="ARBA00010716"/>
    </source>
</evidence>
<dbReference type="PANTHER" id="PTHR11113:SF14">
    <property type="entry name" value="N-ACETYLGLUCOSAMINE-6-PHOSPHATE DEACETYLASE"/>
    <property type="match status" value="1"/>
</dbReference>
<comment type="cofactor">
    <cofactor evidence="12">
        <name>a divalent metal cation</name>
        <dbReference type="ChEBI" id="CHEBI:60240"/>
    </cofactor>
    <text evidence="12">Binds 1 divalent metal cation per subunit.</text>
</comment>
<dbReference type="InterPro" id="IPR011059">
    <property type="entry name" value="Metal-dep_hydrolase_composite"/>
</dbReference>
<feature type="binding site" evidence="12">
    <location>
        <position position="121"/>
    </location>
    <ligand>
        <name>Zn(2+)</name>
        <dbReference type="ChEBI" id="CHEBI:29105"/>
    </ligand>
</feature>
<dbReference type="InterPro" id="IPR032466">
    <property type="entry name" value="Metal_Hydrolase"/>
</dbReference>
<dbReference type="OrthoDB" id="9776488at2"/>
<dbReference type="Gene3D" id="2.30.40.10">
    <property type="entry name" value="Urease, subunit C, domain 1"/>
    <property type="match status" value="1"/>
</dbReference>
<accession>A0A1I6IFU5</accession>
<evidence type="ECO:0000256" key="6">
    <source>
        <dbReference type="ARBA" id="ARBA00023277"/>
    </source>
</evidence>
<dbReference type="Pfam" id="PF01979">
    <property type="entry name" value="Amidohydro_1"/>
    <property type="match status" value="1"/>
</dbReference>
<feature type="binding site" evidence="11">
    <location>
        <position position="132"/>
    </location>
    <ligand>
        <name>substrate</name>
    </ligand>
</feature>
<comment type="pathway">
    <text evidence="8">Amino-sugar metabolism; N-acetylneuraminate degradation; D-fructose 6-phosphate from N-acetylneuraminate: step 4/5.</text>
</comment>
<dbReference type="FunFam" id="3.20.20.140:FF:000004">
    <property type="entry name" value="N-acetylglucosamine-6-phosphate deacetylase"/>
    <property type="match status" value="1"/>
</dbReference>
<feature type="binding site" evidence="11">
    <location>
        <position position="218"/>
    </location>
    <ligand>
        <name>substrate</name>
    </ligand>
</feature>
<evidence type="ECO:0000259" key="13">
    <source>
        <dbReference type="Pfam" id="PF01979"/>
    </source>
</evidence>
<dbReference type="NCBIfam" id="TIGR00221">
    <property type="entry name" value="nagA"/>
    <property type="match status" value="1"/>
</dbReference>
<dbReference type="PIRSF" id="PIRSF038994">
    <property type="entry name" value="NagA"/>
    <property type="match status" value="1"/>
</dbReference>
<name>A0A1I6IFU5_9FIRM</name>
<evidence type="ECO:0000256" key="11">
    <source>
        <dbReference type="PIRSR" id="PIRSR038994-2"/>
    </source>
</evidence>
<evidence type="ECO:0000256" key="5">
    <source>
        <dbReference type="ARBA" id="ARBA00022801"/>
    </source>
</evidence>
<dbReference type="SUPFAM" id="SSF51338">
    <property type="entry name" value="Composite domain of metallo-dependent hydrolases"/>
    <property type="match status" value="1"/>
</dbReference>
<comment type="catalytic activity">
    <reaction evidence="7">
        <text>N-acetyl-D-glucosamine 6-phosphate + H2O = D-glucosamine 6-phosphate + acetate</text>
        <dbReference type="Rhea" id="RHEA:22936"/>
        <dbReference type="ChEBI" id="CHEBI:15377"/>
        <dbReference type="ChEBI" id="CHEBI:30089"/>
        <dbReference type="ChEBI" id="CHEBI:57513"/>
        <dbReference type="ChEBI" id="CHEBI:58725"/>
        <dbReference type="EC" id="3.5.1.25"/>
    </reaction>
</comment>
<dbReference type="PANTHER" id="PTHR11113">
    <property type="entry name" value="N-ACETYLGLUCOSAMINE-6-PHOSPHATE DEACETYLASE"/>
    <property type="match status" value="1"/>
</dbReference>
<protein>
    <recommendedName>
        <fullName evidence="3">N-acetylglucosamine-6-phosphate deacetylase</fullName>
        <ecNumber evidence="2">3.5.1.25</ecNumber>
    </recommendedName>
</protein>
<evidence type="ECO:0000256" key="3">
    <source>
        <dbReference type="ARBA" id="ARBA00018029"/>
    </source>
</evidence>
<feature type="binding site" evidence="12">
    <location>
        <position position="186"/>
    </location>
    <ligand>
        <name>Zn(2+)</name>
        <dbReference type="ChEBI" id="CHEBI:29105"/>
    </ligand>
</feature>
<feature type="binding site" evidence="11">
    <location>
        <begin position="299"/>
        <end position="301"/>
    </location>
    <ligand>
        <name>substrate</name>
    </ligand>
</feature>
<dbReference type="RefSeq" id="WP_092559418.1">
    <property type="nucleotide sequence ID" value="NZ_FOYZ01000002.1"/>
</dbReference>
<dbReference type="Proteomes" id="UP000199659">
    <property type="component" value="Unassembled WGS sequence"/>
</dbReference>
<feature type="binding site" evidence="11">
    <location>
        <begin position="210"/>
        <end position="211"/>
    </location>
    <ligand>
        <name>substrate</name>
    </ligand>
</feature>
<feature type="binding site" evidence="11">
    <location>
        <position position="242"/>
    </location>
    <ligand>
        <name>substrate</name>
    </ligand>
</feature>
<feature type="domain" description="Amidohydrolase-related" evidence="13">
    <location>
        <begin position="45"/>
        <end position="370"/>
    </location>
</feature>
<keyword evidence="4 12" id="KW-0479">Metal-binding</keyword>
<dbReference type="STRING" id="37658.SAMN05661086_00820"/>